<reference evidence="1" key="1">
    <citation type="submission" date="2014-11" db="EMBL/GenBank/DDBJ databases">
        <authorList>
            <person name="Amaro Gonzalez C."/>
        </authorList>
    </citation>
    <scope>NUCLEOTIDE SEQUENCE</scope>
</reference>
<name>A0A0E9T1F2_ANGAN</name>
<accession>A0A0E9T1F2</accession>
<protein>
    <submittedName>
        <fullName evidence="1">Uncharacterized protein</fullName>
    </submittedName>
</protein>
<sequence length="37" mass="3927">MRGNSGCAACSGVQQQCPTYQSNPQHSGHMFSSLTII</sequence>
<organism evidence="1">
    <name type="scientific">Anguilla anguilla</name>
    <name type="common">European freshwater eel</name>
    <name type="synonym">Muraena anguilla</name>
    <dbReference type="NCBI Taxonomy" id="7936"/>
    <lineage>
        <taxon>Eukaryota</taxon>
        <taxon>Metazoa</taxon>
        <taxon>Chordata</taxon>
        <taxon>Craniata</taxon>
        <taxon>Vertebrata</taxon>
        <taxon>Euteleostomi</taxon>
        <taxon>Actinopterygii</taxon>
        <taxon>Neopterygii</taxon>
        <taxon>Teleostei</taxon>
        <taxon>Anguilliformes</taxon>
        <taxon>Anguillidae</taxon>
        <taxon>Anguilla</taxon>
    </lineage>
</organism>
<dbReference type="AlphaFoldDB" id="A0A0E9T1F2"/>
<reference evidence="1" key="2">
    <citation type="journal article" date="2015" name="Fish Shellfish Immunol.">
        <title>Early steps in the European eel (Anguilla anguilla)-Vibrio vulnificus interaction in the gills: Role of the RtxA13 toxin.</title>
        <authorList>
            <person name="Callol A."/>
            <person name="Pajuelo D."/>
            <person name="Ebbesson L."/>
            <person name="Teles M."/>
            <person name="MacKenzie S."/>
            <person name="Amaro C."/>
        </authorList>
    </citation>
    <scope>NUCLEOTIDE SEQUENCE</scope>
</reference>
<evidence type="ECO:0000313" key="1">
    <source>
        <dbReference type="EMBL" id="JAH46548.1"/>
    </source>
</evidence>
<proteinExistence type="predicted"/>
<dbReference type="EMBL" id="GBXM01062029">
    <property type="protein sequence ID" value="JAH46548.1"/>
    <property type="molecule type" value="Transcribed_RNA"/>
</dbReference>